<evidence type="ECO:0000256" key="2">
    <source>
        <dbReference type="ARBA" id="ARBA00006472"/>
    </source>
</evidence>
<dbReference type="PANTHER" id="PTHR35908:SF1">
    <property type="entry name" value="CONSERVED PROTEIN"/>
    <property type="match status" value="1"/>
</dbReference>
<dbReference type="STRING" id="1577474.GA0111570_10944"/>
<reference evidence="7 8" key="1">
    <citation type="submission" date="2016-06" db="EMBL/GenBank/DDBJ databases">
        <authorList>
            <person name="Olsen C.W."/>
            <person name="Carey S."/>
            <person name="Hinshaw L."/>
            <person name="Karasin A.I."/>
        </authorList>
    </citation>
    <scope>NUCLEOTIDE SEQUENCE [LARGE SCALE GENOMIC DNA]</scope>
    <source>
        <strain evidence="7 8">LZ-22</strain>
    </source>
</reference>
<dbReference type="EC" id="4.2.1.96" evidence="3"/>
<evidence type="ECO:0000256" key="1">
    <source>
        <dbReference type="ARBA" id="ARBA00001554"/>
    </source>
</evidence>
<protein>
    <recommendedName>
        <fullName evidence="4">Putative pterin-4-alpha-carbinolamine dehydratase</fullName>
        <ecNumber evidence="3">4.2.1.96</ecNumber>
    </recommendedName>
</protein>
<evidence type="ECO:0000256" key="4">
    <source>
        <dbReference type="ARBA" id="ARBA00021735"/>
    </source>
</evidence>
<dbReference type="SUPFAM" id="SSF55248">
    <property type="entry name" value="PCD-like"/>
    <property type="match status" value="1"/>
</dbReference>
<keyword evidence="5" id="KW-0456">Lyase</keyword>
<accession>A0A1G6HEC0</accession>
<dbReference type="EMBL" id="FMYF01000009">
    <property type="protein sequence ID" value="SDB92602.1"/>
    <property type="molecule type" value="Genomic_DNA"/>
</dbReference>
<organism evidence="7 8">
    <name type="scientific">Raineyella antarctica</name>
    <dbReference type="NCBI Taxonomy" id="1577474"/>
    <lineage>
        <taxon>Bacteria</taxon>
        <taxon>Bacillati</taxon>
        <taxon>Actinomycetota</taxon>
        <taxon>Actinomycetes</taxon>
        <taxon>Propionibacteriales</taxon>
        <taxon>Propionibacteriaceae</taxon>
        <taxon>Raineyella</taxon>
    </lineage>
</organism>
<dbReference type="Gene3D" id="3.10.180.10">
    <property type="entry name" value="2,3-Dihydroxybiphenyl 1,2-Dioxygenase, domain 1"/>
    <property type="match status" value="1"/>
</dbReference>
<proteinExistence type="inferred from homology"/>
<evidence type="ECO:0000313" key="7">
    <source>
        <dbReference type="EMBL" id="SDB92602.1"/>
    </source>
</evidence>
<sequence>MSTLSFREVSLGAPGWRVVLGRLQLSADLGGFDQAMAFVNEVAAVARELDHHPDIDIRYSRVHLSVHSHDVGALTDRDVRLAGRVSALLAERGIHPDHGRLRGVEVAIDVTDEAAVRPFWAAVLGYPPARGKRSLSDPEGLGPEVWFQPADEERTPGNRVRLDVWVAHDEARPRIARALAAGGRLVQETDAPSAWLLADPEGNEVALCTWQGREQG</sequence>
<dbReference type="GO" id="GO:0006729">
    <property type="term" value="P:tetrahydrobiopterin biosynthetic process"/>
    <property type="evidence" value="ECO:0007669"/>
    <property type="project" value="InterPro"/>
</dbReference>
<feature type="domain" description="Glyoxalase-like" evidence="6">
    <location>
        <begin position="105"/>
        <end position="208"/>
    </location>
</feature>
<dbReference type="OrthoDB" id="15077at2"/>
<comment type="catalytic activity">
    <reaction evidence="1">
        <text>(4aS,6R)-4a-hydroxy-L-erythro-5,6,7,8-tetrahydrobiopterin = (6R)-L-erythro-6,7-dihydrobiopterin + H2O</text>
        <dbReference type="Rhea" id="RHEA:11920"/>
        <dbReference type="ChEBI" id="CHEBI:15377"/>
        <dbReference type="ChEBI" id="CHEBI:15642"/>
        <dbReference type="ChEBI" id="CHEBI:43120"/>
        <dbReference type="EC" id="4.2.1.96"/>
    </reaction>
</comment>
<evidence type="ECO:0000313" key="8">
    <source>
        <dbReference type="Proteomes" id="UP000199086"/>
    </source>
</evidence>
<dbReference type="InterPro" id="IPR036428">
    <property type="entry name" value="PCD_sf"/>
</dbReference>
<dbReference type="RefSeq" id="WP_092612011.1">
    <property type="nucleotide sequence ID" value="NZ_FMYF01000009.1"/>
</dbReference>
<dbReference type="Proteomes" id="UP000199086">
    <property type="component" value="Unassembled WGS sequence"/>
</dbReference>
<dbReference type="Gene3D" id="3.30.1360.20">
    <property type="entry name" value="Transcriptional coactivator/pterin dehydratase"/>
    <property type="match status" value="1"/>
</dbReference>
<keyword evidence="8" id="KW-1185">Reference proteome</keyword>
<dbReference type="InterPro" id="IPR029068">
    <property type="entry name" value="Glyas_Bleomycin-R_OHBP_Dase"/>
</dbReference>
<evidence type="ECO:0000256" key="3">
    <source>
        <dbReference type="ARBA" id="ARBA00013252"/>
    </source>
</evidence>
<dbReference type="AlphaFoldDB" id="A0A1G6HEC0"/>
<dbReference type="SUPFAM" id="SSF54593">
    <property type="entry name" value="Glyoxalase/Bleomycin resistance protein/Dihydroxybiphenyl dioxygenase"/>
    <property type="match status" value="1"/>
</dbReference>
<evidence type="ECO:0000256" key="5">
    <source>
        <dbReference type="ARBA" id="ARBA00023239"/>
    </source>
</evidence>
<gene>
    <name evidence="7" type="ORF">GA0111570_10944</name>
</gene>
<dbReference type="GO" id="GO:0008124">
    <property type="term" value="F:4-alpha-hydroxytetrahydrobiopterin dehydratase activity"/>
    <property type="evidence" value="ECO:0007669"/>
    <property type="project" value="UniProtKB-EC"/>
</dbReference>
<dbReference type="CDD" id="cd00488">
    <property type="entry name" value="PCD_DCoH"/>
    <property type="match status" value="1"/>
</dbReference>
<dbReference type="Pfam" id="PF01329">
    <property type="entry name" value="Pterin_4a"/>
    <property type="match status" value="1"/>
</dbReference>
<name>A0A1G6HEC0_9ACTN</name>
<dbReference type="PANTHER" id="PTHR35908">
    <property type="entry name" value="HYPOTHETICAL FUSION PROTEIN"/>
    <property type="match status" value="1"/>
</dbReference>
<dbReference type="Pfam" id="PF18029">
    <property type="entry name" value="Glyoxalase_6"/>
    <property type="match status" value="1"/>
</dbReference>
<dbReference type="InterPro" id="IPR041581">
    <property type="entry name" value="Glyoxalase_6"/>
</dbReference>
<comment type="similarity">
    <text evidence="2">Belongs to the pterin-4-alpha-carbinolamine dehydratase family.</text>
</comment>
<dbReference type="InterPro" id="IPR001533">
    <property type="entry name" value="Pterin_deHydtase"/>
</dbReference>
<evidence type="ECO:0000259" key="6">
    <source>
        <dbReference type="Pfam" id="PF18029"/>
    </source>
</evidence>